<dbReference type="EMBL" id="CP013234">
    <property type="protein sequence ID" value="AMP07367.1"/>
    <property type="molecule type" value="Genomic_DNA"/>
</dbReference>
<evidence type="ECO:0000313" key="1">
    <source>
        <dbReference type="EMBL" id="AMP07367.1"/>
    </source>
</evidence>
<evidence type="ECO:0000313" key="2">
    <source>
        <dbReference type="Proteomes" id="UP000074561"/>
    </source>
</evidence>
<proteinExistence type="predicted"/>
<accession>A0A127QBE4</accession>
<name>A0A127QBE4_9BURK</name>
<dbReference type="AlphaFoldDB" id="A0A127QBE4"/>
<organism evidence="1 2">
    <name type="scientific">Collimonas pratensis</name>
    <dbReference type="NCBI Taxonomy" id="279113"/>
    <lineage>
        <taxon>Bacteria</taxon>
        <taxon>Pseudomonadati</taxon>
        <taxon>Pseudomonadota</taxon>
        <taxon>Betaproteobacteria</taxon>
        <taxon>Burkholderiales</taxon>
        <taxon>Oxalobacteraceae</taxon>
        <taxon>Collimonas</taxon>
    </lineage>
</organism>
<reference evidence="1 2" key="1">
    <citation type="submission" date="2015-11" db="EMBL/GenBank/DDBJ databases">
        <title>Exploring the genomic traits of fungus-feeding bacterial genus Collimonas.</title>
        <authorList>
            <person name="Song C."/>
            <person name="Schmidt R."/>
            <person name="de Jager V."/>
            <person name="Krzyzanowska D."/>
            <person name="Jongedijk E."/>
            <person name="Cankar K."/>
            <person name="Beekwilder J."/>
            <person name="van Veen A."/>
            <person name="de Boer W."/>
            <person name="van Veen J.A."/>
            <person name="Garbeva P."/>
        </authorList>
    </citation>
    <scope>NUCLEOTIDE SEQUENCE [LARGE SCALE GENOMIC DNA]</scope>
    <source>
        <strain evidence="1 2">Ter91</strain>
    </source>
</reference>
<sequence>MTSIMGMISTRAFRFFGSSQLRIALPRCKSCGDSGIGAKLRPWRSPALANRYNFYNCAAE</sequence>
<protein>
    <submittedName>
        <fullName evidence="1">Uncharacterized protein</fullName>
    </submittedName>
</protein>
<dbReference type="Proteomes" id="UP000074561">
    <property type="component" value="Chromosome"/>
</dbReference>
<dbReference type="KEGG" id="cpra:CPter91_5079"/>
<dbReference type="STRING" id="279113.CPter91_5079"/>
<gene>
    <name evidence="1" type="ORF">CPter91_5079</name>
</gene>